<evidence type="ECO:0000259" key="5">
    <source>
        <dbReference type="PROSITE" id="PS51272"/>
    </source>
</evidence>
<dbReference type="Pfam" id="PF17963">
    <property type="entry name" value="Big_9"/>
    <property type="match status" value="9"/>
</dbReference>
<evidence type="ECO:0000256" key="3">
    <source>
        <dbReference type="SAM" id="SignalP"/>
    </source>
</evidence>
<feature type="region of interest" description="Disordered" evidence="2">
    <location>
        <begin position="724"/>
        <end position="746"/>
    </location>
</feature>
<dbReference type="Proteomes" id="UP000093309">
    <property type="component" value="Unassembled WGS sequence"/>
</dbReference>
<evidence type="ECO:0000256" key="1">
    <source>
        <dbReference type="ARBA" id="ARBA00010116"/>
    </source>
</evidence>
<feature type="domain" description="SLH" evidence="5">
    <location>
        <begin position="1999"/>
        <end position="2062"/>
    </location>
</feature>
<evidence type="ECO:0008006" key="8">
    <source>
        <dbReference type="Google" id="ProtNLM"/>
    </source>
</evidence>
<dbReference type="NCBIfam" id="TIGR01965">
    <property type="entry name" value="VCBS_repeat"/>
    <property type="match status" value="8"/>
</dbReference>
<feature type="compositionally biased region" description="Polar residues" evidence="2">
    <location>
        <begin position="907"/>
        <end position="927"/>
    </location>
</feature>
<feature type="compositionally biased region" description="Polar residues" evidence="2">
    <location>
        <begin position="349"/>
        <end position="382"/>
    </location>
</feature>
<dbReference type="Pfam" id="PF13620">
    <property type="entry name" value="CarboxypepD_reg"/>
    <property type="match status" value="1"/>
</dbReference>
<dbReference type="InterPro" id="IPR003344">
    <property type="entry name" value="Big_1_dom"/>
</dbReference>
<name>A0A1C1A6G1_9BACL</name>
<evidence type="ECO:0000313" key="6">
    <source>
        <dbReference type="EMBL" id="OCT16151.1"/>
    </source>
</evidence>
<dbReference type="Pfam" id="PF00395">
    <property type="entry name" value="SLH"/>
    <property type="match status" value="3"/>
</dbReference>
<gene>
    <name evidence="6" type="ORF">A8709_01510</name>
</gene>
<dbReference type="SUPFAM" id="SSF49373">
    <property type="entry name" value="Invasin/intimin cell-adhesion fragments"/>
    <property type="match status" value="1"/>
</dbReference>
<feature type="region of interest" description="Disordered" evidence="2">
    <location>
        <begin position="818"/>
        <end position="837"/>
    </location>
</feature>
<keyword evidence="3" id="KW-0732">Signal</keyword>
<dbReference type="Gene3D" id="2.60.40.1120">
    <property type="entry name" value="Carboxypeptidase-like, regulatory domain"/>
    <property type="match status" value="1"/>
</dbReference>
<keyword evidence="7" id="KW-1185">Reference proteome</keyword>
<dbReference type="EMBL" id="LYPC01000011">
    <property type="protein sequence ID" value="OCT16151.1"/>
    <property type="molecule type" value="Genomic_DNA"/>
</dbReference>
<dbReference type="OrthoDB" id="283370at2"/>
<dbReference type="InterPro" id="IPR001119">
    <property type="entry name" value="SLH_dom"/>
</dbReference>
<feature type="chain" id="PRO_5008649958" description="Tandem-95 repeat protein" evidence="3">
    <location>
        <begin position="35"/>
        <end position="2165"/>
    </location>
</feature>
<sequence length="2165" mass="227591">MILRSTGSLFLKKMLSIFLLLSLLLSITIPRAFAATTVNVVDIANNAMDFHGGTVTSGTAGSLNAVYKYLNVITKDGVQVDATVTITDNNGVTLEKLDDDTTFSTRLNPVVTTTNGTGSMTLKVDFINHNTGLAVSLKNFFVTVIDIDGSSTTQKEFVELSGFASYTVNNPTQLTIGAGSNGRTKFLGRSSSLSGITFEDTASFISNYTAPISSISLAVGNAGTLSSRQFSINFGALGASDHFTTPQTIVNASAPTLSVAIDDGGDGQLTAGNDNIGSVNVSGTTNAGTGQSVILEATDSKGYKQSYAAAVANNGTYSLNLDLSTFAYGTITVTANTVNAQGNPASTATDTTIKVNQPPTVTGDTKTTNEDTPVSGTVTGQDDNGDALTYSVVSQPAHGSVTLNSGGTYTYTPSANYNGTDSFTVKVNDGTVDSASATVNLTINAVNDAPIANGSSKTTPENTPLNASVSGSDVEGSPLTYIIVTNPAHGNVTLNTDGTYTYTPVHNYNGTDSFTFKANDGSADSAPATVNITITLVNETPIVADSSKSTLEDTPVSGTVTASDGDGDSLSYIVVTQPAHGTVTLNQDGTYTYTPSANYNGADSFTFKVNDGTVNSATATVSLTITAVNDVPTANGSTKTTPEDIAVDGTVSGSDVEENPLTYTIVTNPSHGSVTLNSDGTYTYTPNANYNGTDSFTFKANDGSADSEAATVTITVTPVNDVPTVANSSKSTQEDTPVNGTVTASDNDEDHLTYTIVTQPAHGTVTLNQDGTYTYAPSANYNGADSFTYKVNDGTVDSSIATVSLTITAVNDVPLANDSTKTTPEDAAVDGTVSGSDVEESPLTYTIVTNPAHGSVTLNSDGTYTYTPNANYNGTDSFTFKANDGSADSEAATVTITVTPVNDVPTVANSSKSTQEDTPVNGTVTASDNDEDHLTYTIVTQPAHGTVTLNQDGTYTYTPSANYNGADSFTYKVNDGTVDSSIATVSLTITAVNDVPLANDSTKTTPEDTAVDGTVSGSDVEESPLTYTVVTNPAHGSVTLNSDGTYTYTPNVNYNGTDSFTFKANDGSADSEAATVTITVTPVNDAPTATDDNVSLEANEIANGSLIGHDVEGDTLTFALVSGPSHGSVTVNTNGTYEYKPTADFGGLDSFTFKVNDGTLDSNTATIRLTVNLLEGWVGSRSASITTPEWVVAPDKPLKLSAYTSIQAEAVKAVFDFDGSDEGSANDEVDLTLVNAESYSVDGFKKWENVTYRLPKDIAEGHHEVNFVASNVGGNLPSEALDKKMNNKFIVVKYVGIAGTILDRDSSQPIQGAKVTLYDPTGTQIVSGPVDTDASGRYSFPHVRTEQYLIDVKKDSYAGRTRAVDALPSEAENTVIEQDFKLVKYILKLNANPSSIVGDGNTTSTLSAVLTDMEGKPLAGVPITFSALVGAFVGSPVAETDTYGKASVLYRSAKIEGILSQQIPVTATAVDAGRDIYAQEQIIVTFEPASVSGVVATTTDGVRAVLSGVRVKVTKDFDNDGIIDFAAEAITDANGKYSLAVPRGDVQYDVEVIKTVQVGDVKKDVVFKQTAEVGTVTGTGGEVFDSTKTATGILVTQLPGGQKKLMDENDANDQQFAAQVRIKLKDPTTGNFVTIGGQSSFTLSADGVFNIPGLTLNQEYELAIVYSIPDEENHGASKEIIVNSLDNEGTLPRIKVSSNGEMNILDELIDPYGDITNINTHTAIDGAIVKLYYANTPRNITNGVTPGTEVVLPLIPGFAPNNNANPQTSRDGGKYAYMVYPTTDYYLVANAAGYETYTSPTIPVEFTIVRHDINMRPVAGSVIIPITVDKKPDLSVNAKVDRSRQEENSAGTIQVSYSNKGAATTTGATVTLTLPEGTVVTDADGGKVEGTTVTWQVGDLKAGDGGEHNVKVRYPSIDKPEVLTTISVVGKAGAGVVLDPAVAQSSLKVLLFSNRFDQLTHTRYILGYPDKLFHPNNNLTRAELAAIVARLLNGGNTALKAEFKDVPTSHWASGYIRIATDSGIFNGFNDSTFRPDIPVTREELAVVMTRFLKLDVAQPIKPYFKDSQDRWSTSAIEALYRNGLIAGYKDGTFKPGNAIIRLEAVTMINSLLFRGPLTNVNASFPDVDKNNWAFGQVEEATRSHKATRTADGAENYTQALDDQVK</sequence>
<feature type="signal peptide" evidence="3">
    <location>
        <begin position="1"/>
        <end position="34"/>
    </location>
</feature>
<evidence type="ECO:0000259" key="4">
    <source>
        <dbReference type="PROSITE" id="PS51127"/>
    </source>
</evidence>
<accession>A0A1C1A6G1</accession>
<reference evidence="7" key="1">
    <citation type="submission" date="2016-05" db="EMBL/GenBank/DDBJ databases">
        <title>Paenibacillus oryzae. sp. nov., isolated from the rice root.</title>
        <authorList>
            <person name="Zhang J."/>
            <person name="Zhang X."/>
        </authorList>
    </citation>
    <scope>NUCLEOTIDE SEQUENCE [LARGE SCALE GENOMIC DNA]</scope>
    <source>
        <strain evidence="7">KCTC13222</strain>
    </source>
</reference>
<dbReference type="STRING" id="512399.A8709_01510"/>
<feature type="compositionally biased region" description="Polar residues" evidence="2">
    <location>
        <begin position="453"/>
        <end position="471"/>
    </location>
</feature>
<organism evidence="6 7">
    <name type="scientific">Paenibacillus pectinilyticus</name>
    <dbReference type="NCBI Taxonomy" id="512399"/>
    <lineage>
        <taxon>Bacteria</taxon>
        <taxon>Bacillati</taxon>
        <taxon>Bacillota</taxon>
        <taxon>Bacilli</taxon>
        <taxon>Bacillales</taxon>
        <taxon>Paenibacillaceae</taxon>
        <taxon>Paenibacillus</taxon>
    </lineage>
</organism>
<dbReference type="PROSITE" id="PS51127">
    <property type="entry name" value="BIG1"/>
    <property type="match status" value="1"/>
</dbReference>
<proteinExistence type="inferred from homology"/>
<evidence type="ECO:0000256" key="2">
    <source>
        <dbReference type="SAM" id="MobiDB-lite"/>
    </source>
</evidence>
<feature type="region of interest" description="Disordered" evidence="2">
    <location>
        <begin position="906"/>
        <end position="928"/>
    </location>
</feature>
<feature type="region of interest" description="Disordered" evidence="2">
    <location>
        <begin position="349"/>
        <end position="385"/>
    </location>
</feature>
<feature type="region of interest" description="Disordered" evidence="2">
    <location>
        <begin position="2143"/>
        <end position="2165"/>
    </location>
</feature>
<feature type="domain" description="SLH" evidence="5">
    <location>
        <begin position="2063"/>
        <end position="2122"/>
    </location>
</feature>
<dbReference type="SUPFAM" id="SSF49464">
    <property type="entry name" value="Carboxypeptidase regulatory domain-like"/>
    <property type="match status" value="1"/>
</dbReference>
<feature type="domain" description="Big-1" evidence="4">
    <location>
        <begin position="1386"/>
        <end position="1487"/>
    </location>
</feature>
<dbReference type="CDD" id="cd11304">
    <property type="entry name" value="Cadherin_repeat"/>
    <property type="match status" value="4"/>
</dbReference>
<dbReference type="InterPro" id="IPR008964">
    <property type="entry name" value="Invasin/intimin_cell_adhesion"/>
</dbReference>
<comment type="similarity">
    <text evidence="1">Belongs to the intimin/invasin family.</text>
</comment>
<dbReference type="InterPro" id="IPR051465">
    <property type="entry name" value="Cell_Envelope_Struct_Comp"/>
</dbReference>
<feature type="compositionally biased region" description="Polar residues" evidence="2">
    <location>
        <begin position="2155"/>
        <end position="2165"/>
    </location>
</feature>
<dbReference type="PROSITE" id="PS51272">
    <property type="entry name" value="SLH"/>
    <property type="match status" value="2"/>
</dbReference>
<dbReference type="InterPro" id="IPR008969">
    <property type="entry name" value="CarboxyPept-like_regulatory"/>
</dbReference>
<comment type="caution">
    <text evidence="6">The sequence shown here is derived from an EMBL/GenBank/DDBJ whole genome shotgun (WGS) entry which is preliminary data.</text>
</comment>
<dbReference type="Pfam" id="PF02369">
    <property type="entry name" value="Big_1"/>
    <property type="match status" value="1"/>
</dbReference>
<feature type="region of interest" description="Disordered" evidence="2">
    <location>
        <begin position="452"/>
        <end position="472"/>
    </location>
</feature>
<protein>
    <recommendedName>
        <fullName evidence="8">Tandem-95 repeat protein</fullName>
    </recommendedName>
</protein>
<feature type="compositionally biased region" description="Polar residues" evidence="2">
    <location>
        <begin position="725"/>
        <end position="745"/>
    </location>
</feature>
<dbReference type="PANTHER" id="PTHR43308">
    <property type="entry name" value="OUTER MEMBRANE PROTEIN ALPHA-RELATED"/>
    <property type="match status" value="1"/>
</dbReference>
<evidence type="ECO:0000313" key="7">
    <source>
        <dbReference type="Proteomes" id="UP000093309"/>
    </source>
</evidence>
<feature type="region of interest" description="Disordered" evidence="2">
    <location>
        <begin position="999"/>
        <end position="1020"/>
    </location>
</feature>
<dbReference type="SMART" id="SM00634">
    <property type="entry name" value="BID_1"/>
    <property type="match status" value="1"/>
</dbReference>
<dbReference type="InterPro" id="IPR013783">
    <property type="entry name" value="Ig-like_fold"/>
</dbReference>
<dbReference type="Gene3D" id="2.60.40.3440">
    <property type="match status" value="8"/>
</dbReference>
<dbReference type="InterPro" id="IPR010221">
    <property type="entry name" value="VCBS_dom"/>
</dbReference>
<dbReference type="PANTHER" id="PTHR43308:SF5">
    <property type="entry name" value="S-LAYER PROTEIN _ PEPTIDOGLYCAN ENDO-BETA-N-ACETYLGLUCOSAMINIDASE"/>
    <property type="match status" value="1"/>
</dbReference>
<dbReference type="NCBIfam" id="NF012211">
    <property type="entry name" value="tand_rpt_95"/>
    <property type="match status" value="9"/>
</dbReference>
<dbReference type="Gene3D" id="2.60.40.10">
    <property type="entry name" value="Immunoglobulins"/>
    <property type="match status" value="3"/>
</dbReference>